<keyword evidence="1" id="KW-0812">Transmembrane</keyword>
<dbReference type="EMBL" id="LNCU01000107">
    <property type="protein sequence ID" value="KWV48404.1"/>
    <property type="molecule type" value="Genomic_DNA"/>
</dbReference>
<reference evidence="2 3" key="1">
    <citation type="submission" date="2015-11" db="EMBL/GenBank/DDBJ databases">
        <title>Draft Genome Sequence of the Strain BR 10303 (Bradyrhizobium sp.) isolated from nodules of Centrolobium paraense.</title>
        <authorList>
            <person name="Zelli J.E."/>
            <person name="Simoes-Araujo J.L."/>
            <person name="Barauna A.C."/>
            <person name="Silva K."/>
        </authorList>
    </citation>
    <scope>NUCLEOTIDE SEQUENCE [LARGE SCALE GENOMIC DNA]</scope>
    <source>
        <strain evidence="2 3">BR 10303</strain>
    </source>
</reference>
<proteinExistence type="predicted"/>
<dbReference type="AlphaFoldDB" id="A0A109JGL0"/>
<organism evidence="2 3">
    <name type="scientific">Bradyrhizobium macuxiense</name>
    <dbReference type="NCBI Taxonomy" id="1755647"/>
    <lineage>
        <taxon>Bacteria</taxon>
        <taxon>Pseudomonadati</taxon>
        <taxon>Pseudomonadota</taxon>
        <taxon>Alphaproteobacteria</taxon>
        <taxon>Hyphomicrobiales</taxon>
        <taxon>Nitrobacteraceae</taxon>
        <taxon>Bradyrhizobium</taxon>
    </lineage>
</organism>
<accession>A0A109JGL0</accession>
<keyword evidence="3" id="KW-1185">Reference proteome</keyword>
<evidence type="ECO:0000256" key="1">
    <source>
        <dbReference type="SAM" id="Phobius"/>
    </source>
</evidence>
<feature type="transmembrane region" description="Helical" evidence="1">
    <location>
        <begin position="28"/>
        <end position="49"/>
    </location>
</feature>
<gene>
    <name evidence="2" type="ORF">AS156_18145</name>
</gene>
<evidence type="ECO:0000313" key="2">
    <source>
        <dbReference type="EMBL" id="KWV48404.1"/>
    </source>
</evidence>
<dbReference type="Proteomes" id="UP000057737">
    <property type="component" value="Unassembled WGS sequence"/>
</dbReference>
<comment type="caution">
    <text evidence="2">The sequence shown here is derived from an EMBL/GenBank/DDBJ whole genome shotgun (WGS) entry which is preliminary data.</text>
</comment>
<evidence type="ECO:0000313" key="3">
    <source>
        <dbReference type="Proteomes" id="UP000057737"/>
    </source>
</evidence>
<protein>
    <submittedName>
        <fullName evidence="2">Uncharacterized protein</fullName>
    </submittedName>
</protein>
<sequence>MAFRAKNRWHRIAAALTDDDDDLPFPFLIARISVAAAIFFLVCWLYVTAKIAAIHLSRFVFAAADDATKADL</sequence>
<name>A0A109JGL0_9BRAD</name>
<keyword evidence="1" id="KW-0472">Membrane</keyword>
<keyword evidence="1" id="KW-1133">Transmembrane helix</keyword>